<feature type="compositionally biased region" description="Polar residues" evidence="1">
    <location>
        <begin position="27"/>
        <end position="38"/>
    </location>
</feature>
<feature type="region of interest" description="Disordered" evidence="1">
    <location>
        <begin position="375"/>
        <end position="439"/>
    </location>
</feature>
<dbReference type="AlphaFoldDB" id="A0A4Y7TXL9"/>
<evidence type="ECO:0000259" key="2">
    <source>
        <dbReference type="PROSITE" id="PS50090"/>
    </source>
</evidence>
<dbReference type="SMART" id="SM00717">
    <property type="entry name" value="SANT"/>
    <property type="match status" value="1"/>
</dbReference>
<dbReference type="InterPro" id="IPR017930">
    <property type="entry name" value="Myb_dom"/>
</dbReference>
<protein>
    <submittedName>
        <fullName evidence="5">Uncharacterized protein</fullName>
    </submittedName>
</protein>
<dbReference type="GO" id="GO:0070898">
    <property type="term" value="P:RNA polymerase III preinitiation complex assembly"/>
    <property type="evidence" value="ECO:0007669"/>
    <property type="project" value="TreeGrafter"/>
</dbReference>
<dbReference type="PROSITE" id="PS51293">
    <property type="entry name" value="SANT"/>
    <property type="match status" value="1"/>
</dbReference>
<evidence type="ECO:0000313" key="5">
    <source>
        <dbReference type="EMBL" id="TEB38915.1"/>
    </source>
</evidence>
<dbReference type="STRING" id="71717.A0A4Y7TXL9"/>
<dbReference type="PANTHER" id="PTHR22929">
    <property type="entry name" value="RNA POLYMERASE III TRANSCRIPTION INITIATION FACTOR B"/>
    <property type="match status" value="1"/>
</dbReference>
<gene>
    <name evidence="5" type="ORF">FA13DRAFT_417920</name>
</gene>
<dbReference type="InterPro" id="IPR039467">
    <property type="entry name" value="TFIIIB_B''_Myb"/>
</dbReference>
<feature type="domain" description="Myb-like" evidence="2">
    <location>
        <begin position="298"/>
        <end position="345"/>
    </location>
</feature>
<feature type="compositionally biased region" description="Low complexity" evidence="1">
    <location>
        <begin position="48"/>
        <end position="60"/>
    </location>
</feature>
<dbReference type="PROSITE" id="PS50090">
    <property type="entry name" value="MYB_LIKE"/>
    <property type="match status" value="1"/>
</dbReference>
<dbReference type="Pfam" id="PF15963">
    <property type="entry name" value="Myb_DNA-bind_7"/>
    <property type="match status" value="1"/>
</dbReference>
<keyword evidence="6" id="KW-1185">Reference proteome</keyword>
<dbReference type="CDD" id="cd00167">
    <property type="entry name" value="SANT"/>
    <property type="match status" value="1"/>
</dbReference>
<feature type="region of interest" description="Disordered" evidence="1">
    <location>
        <begin position="1"/>
        <end position="152"/>
    </location>
</feature>
<feature type="domain" description="HTH myb-type" evidence="4">
    <location>
        <begin position="298"/>
        <end position="352"/>
    </location>
</feature>
<organism evidence="5 6">
    <name type="scientific">Coprinellus micaceus</name>
    <name type="common">Glistening ink-cap mushroom</name>
    <name type="synonym">Coprinus micaceus</name>
    <dbReference type="NCBI Taxonomy" id="71717"/>
    <lineage>
        <taxon>Eukaryota</taxon>
        <taxon>Fungi</taxon>
        <taxon>Dikarya</taxon>
        <taxon>Basidiomycota</taxon>
        <taxon>Agaricomycotina</taxon>
        <taxon>Agaricomycetes</taxon>
        <taxon>Agaricomycetidae</taxon>
        <taxon>Agaricales</taxon>
        <taxon>Agaricineae</taxon>
        <taxon>Psathyrellaceae</taxon>
        <taxon>Coprinellus</taxon>
    </lineage>
</organism>
<feature type="domain" description="SANT" evidence="3">
    <location>
        <begin position="304"/>
        <end position="352"/>
    </location>
</feature>
<dbReference type="GO" id="GO:0001156">
    <property type="term" value="F:TFIIIC-class transcription factor complex binding"/>
    <property type="evidence" value="ECO:0007669"/>
    <property type="project" value="TreeGrafter"/>
</dbReference>
<dbReference type="PANTHER" id="PTHR22929:SF0">
    <property type="entry name" value="TRANSCRIPTION FACTOR TFIIIB COMPONENT B'' HOMOLOG"/>
    <property type="match status" value="1"/>
</dbReference>
<evidence type="ECO:0000313" key="6">
    <source>
        <dbReference type="Proteomes" id="UP000298030"/>
    </source>
</evidence>
<dbReference type="InterPro" id="IPR001005">
    <property type="entry name" value="SANT/Myb"/>
</dbReference>
<evidence type="ECO:0000259" key="4">
    <source>
        <dbReference type="PROSITE" id="PS51294"/>
    </source>
</evidence>
<dbReference type="EMBL" id="QPFP01000002">
    <property type="protein sequence ID" value="TEB38915.1"/>
    <property type="molecule type" value="Genomic_DNA"/>
</dbReference>
<dbReference type="OrthoDB" id="272624at2759"/>
<comment type="caution">
    <text evidence="5">The sequence shown here is derived from an EMBL/GenBank/DDBJ whole genome shotgun (WGS) entry which is preliminary data.</text>
</comment>
<accession>A0A4Y7TXL9</accession>
<evidence type="ECO:0000259" key="3">
    <source>
        <dbReference type="PROSITE" id="PS51293"/>
    </source>
</evidence>
<sequence>MQNPLGVPLRPSGTPIAIGVPRPPSQRPSTPASTILSPTNPPPPRGVTSASSSTAASTSAVPQEALTGPLTQEGEKGPAQQKRGSRKRKHPIPAADEAEAEGDGSPTSSKGKGRMARPRDPSLPPYDPAADPGEELDPTAVTMASLCNDTGQGRVSSKAIEVLNNHSVWKRQSREKRARMRALMEAKKYGKTEEEVDAFEDENGIVPSPSTITPSTSNATTATITTDAEADTSNPDLDYSQDFTASRFNAQIRIGPNGETIIDEDSLVVNREETDETAHYTHVTESDTSKFVNSGTYSKRFRGSRWSAEETELFYDALTQYGENYELIAYVMPGRDRKSCKNKFKAEDKKNPARINYCLNNRTAPDIALLSRMTGKDFSGPTPEIRAPDRSTISAPPVEAPAEAGHETAPPPKRRRTKANDDGLLIVGDASTTIPDFDS</sequence>
<evidence type="ECO:0000256" key="1">
    <source>
        <dbReference type="SAM" id="MobiDB-lite"/>
    </source>
</evidence>
<name>A0A4Y7TXL9_COPMI</name>
<proteinExistence type="predicted"/>
<feature type="compositionally biased region" description="Polar residues" evidence="1">
    <location>
        <begin position="430"/>
        <end position="439"/>
    </location>
</feature>
<dbReference type="Gene3D" id="1.10.10.60">
    <property type="entry name" value="Homeodomain-like"/>
    <property type="match status" value="1"/>
</dbReference>
<dbReference type="PROSITE" id="PS51294">
    <property type="entry name" value="HTH_MYB"/>
    <property type="match status" value="1"/>
</dbReference>
<dbReference type="GO" id="GO:0000126">
    <property type="term" value="C:transcription factor TFIIIB complex"/>
    <property type="evidence" value="ECO:0007669"/>
    <property type="project" value="TreeGrafter"/>
</dbReference>
<reference evidence="5 6" key="1">
    <citation type="journal article" date="2019" name="Nat. Ecol. Evol.">
        <title>Megaphylogeny resolves global patterns of mushroom evolution.</title>
        <authorList>
            <person name="Varga T."/>
            <person name="Krizsan K."/>
            <person name="Foldi C."/>
            <person name="Dima B."/>
            <person name="Sanchez-Garcia M."/>
            <person name="Sanchez-Ramirez S."/>
            <person name="Szollosi G.J."/>
            <person name="Szarkandi J.G."/>
            <person name="Papp V."/>
            <person name="Albert L."/>
            <person name="Andreopoulos W."/>
            <person name="Angelini C."/>
            <person name="Antonin V."/>
            <person name="Barry K.W."/>
            <person name="Bougher N.L."/>
            <person name="Buchanan P."/>
            <person name="Buyck B."/>
            <person name="Bense V."/>
            <person name="Catcheside P."/>
            <person name="Chovatia M."/>
            <person name="Cooper J."/>
            <person name="Damon W."/>
            <person name="Desjardin D."/>
            <person name="Finy P."/>
            <person name="Geml J."/>
            <person name="Haridas S."/>
            <person name="Hughes K."/>
            <person name="Justo A."/>
            <person name="Karasinski D."/>
            <person name="Kautmanova I."/>
            <person name="Kiss B."/>
            <person name="Kocsube S."/>
            <person name="Kotiranta H."/>
            <person name="LaButti K.M."/>
            <person name="Lechner B.E."/>
            <person name="Liimatainen K."/>
            <person name="Lipzen A."/>
            <person name="Lukacs Z."/>
            <person name="Mihaltcheva S."/>
            <person name="Morgado L.N."/>
            <person name="Niskanen T."/>
            <person name="Noordeloos M.E."/>
            <person name="Ohm R.A."/>
            <person name="Ortiz-Santana B."/>
            <person name="Ovrebo C."/>
            <person name="Racz N."/>
            <person name="Riley R."/>
            <person name="Savchenko A."/>
            <person name="Shiryaev A."/>
            <person name="Soop K."/>
            <person name="Spirin V."/>
            <person name="Szebenyi C."/>
            <person name="Tomsovsky M."/>
            <person name="Tulloss R.E."/>
            <person name="Uehling J."/>
            <person name="Grigoriev I.V."/>
            <person name="Vagvolgyi C."/>
            <person name="Papp T."/>
            <person name="Martin F.M."/>
            <person name="Miettinen O."/>
            <person name="Hibbett D.S."/>
            <person name="Nagy L.G."/>
        </authorList>
    </citation>
    <scope>NUCLEOTIDE SEQUENCE [LARGE SCALE GENOMIC DNA]</scope>
    <source>
        <strain evidence="5 6">FP101781</strain>
    </source>
</reference>
<dbReference type="InterPro" id="IPR017884">
    <property type="entry name" value="SANT_dom"/>
</dbReference>
<dbReference type="InterPro" id="IPR009057">
    <property type="entry name" value="Homeodomain-like_sf"/>
</dbReference>
<dbReference type="Proteomes" id="UP000298030">
    <property type="component" value="Unassembled WGS sequence"/>
</dbReference>
<dbReference type="SUPFAM" id="SSF46689">
    <property type="entry name" value="Homeodomain-like"/>
    <property type="match status" value="1"/>
</dbReference>